<dbReference type="EMBL" id="JBFTWV010000027">
    <property type="protein sequence ID" value="KAL2796369.1"/>
    <property type="molecule type" value="Genomic_DNA"/>
</dbReference>
<gene>
    <name evidence="4" type="ORF">BJX66DRAFT_336119</name>
</gene>
<feature type="repeat" description="ANK" evidence="3">
    <location>
        <begin position="236"/>
        <end position="268"/>
    </location>
</feature>
<dbReference type="PROSITE" id="PS50297">
    <property type="entry name" value="ANK_REP_REGION"/>
    <property type="match status" value="7"/>
</dbReference>
<proteinExistence type="predicted"/>
<sequence length="576" mass="63449">MQPKDTPSLGDLPSELLLEINEHLSEADRNALARTNREIYGWINHILYCDNIRHNNASALRWAVINNVESTVRMCLKRGATIDPPSLSAEEEEIHRINCRHQRHPRTTQPHDLPLISIAAENGLLLRHNKIDAHSRVAHTDLSPMYHALDAGSLEFVEALIEKGADIRIDERIDRKVIRKAVRSKNVDLVRYLVEHEFGQDDSLAFCLPMSAALGRFTMVVYILSLGVDPDQRDASGWTALHKAIGGGHLDVVQALVARGAKVDLPVQRETPLASAVWMCNPQIVRVLLESGADPNRRCNLGQTPCCKLFWIMAATQLRDDDNRNPLYLAVANGVEQAVQLLLENGVARDTPEGPRNYTSLSVAAHKNHLRVMKILLEYGAGLGPDAQGKTPLDRAFDSDNAEGAVILLEQGARLSSETDTLLTAASRKGRAKVVQFLLDNKWDPSLPDGSGKTPLVHAVMGRHYEAVDVLLKSQKVNVNAYSQRGTTPLLLASFNGDAKVAKLLIDKGANVEARNKKGRTALHIAAKHDRKVNILWELLNAGADLNATDRQGDTPLCHALGNVDVYRCLLDMGAQ</sequence>
<evidence type="ECO:0000313" key="5">
    <source>
        <dbReference type="Proteomes" id="UP001610563"/>
    </source>
</evidence>
<dbReference type="InterPro" id="IPR002110">
    <property type="entry name" value="Ankyrin_rpt"/>
</dbReference>
<dbReference type="PANTHER" id="PTHR24171:SF9">
    <property type="entry name" value="ANKYRIN REPEAT DOMAIN-CONTAINING PROTEIN 39"/>
    <property type="match status" value="1"/>
</dbReference>
<keyword evidence="5" id="KW-1185">Reference proteome</keyword>
<dbReference type="InterPro" id="IPR036770">
    <property type="entry name" value="Ankyrin_rpt-contain_sf"/>
</dbReference>
<dbReference type="Pfam" id="PF12796">
    <property type="entry name" value="Ank_2"/>
    <property type="match status" value="4"/>
</dbReference>
<dbReference type="Gene3D" id="1.25.40.20">
    <property type="entry name" value="Ankyrin repeat-containing domain"/>
    <property type="match status" value="4"/>
</dbReference>
<name>A0ABR4GBG9_9EURO</name>
<dbReference type="Pfam" id="PF00023">
    <property type="entry name" value="Ank"/>
    <property type="match status" value="1"/>
</dbReference>
<feature type="repeat" description="ANK" evidence="3">
    <location>
        <begin position="356"/>
        <end position="388"/>
    </location>
</feature>
<feature type="repeat" description="ANK" evidence="3">
    <location>
        <begin position="388"/>
        <end position="420"/>
    </location>
</feature>
<organism evidence="4 5">
    <name type="scientific">Aspergillus keveii</name>
    <dbReference type="NCBI Taxonomy" id="714993"/>
    <lineage>
        <taxon>Eukaryota</taxon>
        <taxon>Fungi</taxon>
        <taxon>Dikarya</taxon>
        <taxon>Ascomycota</taxon>
        <taxon>Pezizomycotina</taxon>
        <taxon>Eurotiomycetes</taxon>
        <taxon>Eurotiomycetidae</taxon>
        <taxon>Eurotiales</taxon>
        <taxon>Aspergillaceae</taxon>
        <taxon>Aspergillus</taxon>
        <taxon>Aspergillus subgen. Nidulantes</taxon>
    </lineage>
</organism>
<evidence type="ECO:0000256" key="3">
    <source>
        <dbReference type="PROSITE-ProRule" id="PRU00023"/>
    </source>
</evidence>
<feature type="repeat" description="ANK" evidence="3">
    <location>
        <begin position="322"/>
        <end position="354"/>
    </location>
</feature>
<dbReference type="PROSITE" id="PS50088">
    <property type="entry name" value="ANK_REPEAT"/>
    <property type="match status" value="8"/>
</dbReference>
<accession>A0ABR4GBG9</accession>
<evidence type="ECO:0000256" key="2">
    <source>
        <dbReference type="ARBA" id="ARBA00023043"/>
    </source>
</evidence>
<evidence type="ECO:0000256" key="1">
    <source>
        <dbReference type="ARBA" id="ARBA00022737"/>
    </source>
</evidence>
<dbReference type="SMART" id="SM00248">
    <property type="entry name" value="ANK"/>
    <property type="match status" value="13"/>
</dbReference>
<dbReference type="SUPFAM" id="SSF48403">
    <property type="entry name" value="Ankyrin repeat"/>
    <property type="match status" value="2"/>
</dbReference>
<dbReference type="PRINTS" id="PR01415">
    <property type="entry name" value="ANKYRIN"/>
</dbReference>
<feature type="repeat" description="ANK" evidence="3">
    <location>
        <begin position="518"/>
        <end position="551"/>
    </location>
</feature>
<dbReference type="PANTHER" id="PTHR24171">
    <property type="entry name" value="ANKYRIN REPEAT DOMAIN-CONTAINING PROTEIN 39-RELATED"/>
    <property type="match status" value="1"/>
</dbReference>
<feature type="repeat" description="ANK" evidence="3">
    <location>
        <begin position="140"/>
        <end position="172"/>
    </location>
</feature>
<keyword evidence="1" id="KW-0677">Repeat</keyword>
<protein>
    <submittedName>
        <fullName evidence="4">Ankyrin repeat-containing domain protein</fullName>
    </submittedName>
</protein>
<feature type="repeat" description="ANK" evidence="3">
    <location>
        <begin position="485"/>
        <end position="517"/>
    </location>
</feature>
<keyword evidence="2 3" id="KW-0040">ANK repeat</keyword>
<dbReference type="Proteomes" id="UP001610563">
    <property type="component" value="Unassembled WGS sequence"/>
</dbReference>
<comment type="caution">
    <text evidence="4">The sequence shown here is derived from an EMBL/GenBank/DDBJ whole genome shotgun (WGS) entry which is preliminary data.</text>
</comment>
<feature type="repeat" description="ANK" evidence="3">
    <location>
        <begin position="268"/>
        <end position="300"/>
    </location>
</feature>
<reference evidence="4 5" key="1">
    <citation type="submission" date="2024-07" db="EMBL/GenBank/DDBJ databases">
        <title>Section-level genome sequencing and comparative genomics of Aspergillus sections Usti and Cavernicolus.</title>
        <authorList>
            <consortium name="Lawrence Berkeley National Laboratory"/>
            <person name="Nybo J.L."/>
            <person name="Vesth T.C."/>
            <person name="Theobald S."/>
            <person name="Frisvad J.C."/>
            <person name="Larsen T.O."/>
            <person name="Kjaerboelling I."/>
            <person name="Rothschild-Mancinelli K."/>
            <person name="Lyhne E.K."/>
            <person name="Kogle M.E."/>
            <person name="Barry K."/>
            <person name="Clum A."/>
            <person name="Na H."/>
            <person name="Ledsgaard L."/>
            <person name="Lin J."/>
            <person name="Lipzen A."/>
            <person name="Kuo A."/>
            <person name="Riley R."/>
            <person name="Mondo S."/>
            <person name="Labutti K."/>
            <person name="Haridas S."/>
            <person name="Pangalinan J."/>
            <person name="Salamov A.A."/>
            <person name="Simmons B.A."/>
            <person name="Magnuson J.K."/>
            <person name="Chen J."/>
            <person name="Drula E."/>
            <person name="Henrissat B."/>
            <person name="Wiebenga A."/>
            <person name="Lubbers R.J."/>
            <person name="Gomes A.C."/>
            <person name="Makela M.R."/>
            <person name="Stajich J."/>
            <person name="Grigoriev I.V."/>
            <person name="Mortensen U.H."/>
            <person name="De Vries R.P."/>
            <person name="Baker S.E."/>
            <person name="Andersen M.R."/>
        </authorList>
    </citation>
    <scope>NUCLEOTIDE SEQUENCE [LARGE SCALE GENOMIC DNA]</scope>
    <source>
        <strain evidence="4 5">CBS 209.92</strain>
    </source>
</reference>
<evidence type="ECO:0000313" key="4">
    <source>
        <dbReference type="EMBL" id="KAL2796369.1"/>
    </source>
</evidence>